<evidence type="ECO:0000256" key="15">
    <source>
        <dbReference type="ARBA" id="ARBA00047875"/>
    </source>
</evidence>
<gene>
    <name evidence="19 20" type="primary">LOC118477572</name>
</gene>
<evidence type="ECO:0000313" key="20">
    <source>
        <dbReference type="RefSeq" id="XP_035825270.1"/>
    </source>
</evidence>
<evidence type="ECO:0000256" key="4">
    <source>
        <dbReference type="ARBA" id="ARBA00022884"/>
    </source>
</evidence>
<dbReference type="GeneID" id="118477572"/>
<evidence type="ECO:0000256" key="2">
    <source>
        <dbReference type="ARBA" id="ARBA00004604"/>
    </source>
</evidence>
<protein>
    <recommendedName>
        <fullName evidence="9">U8 snoRNA-decapping enzyme</fullName>
        <ecNumber evidence="8">3.6.1.64</ecNumber>
    </recommendedName>
    <alternativeName>
        <fullName evidence="12">IDP phosphatase</fullName>
    </alternativeName>
    <alternativeName>
        <fullName evidence="10">Inosine diphosphate phosphatase</fullName>
    </alternativeName>
    <alternativeName>
        <fullName evidence="11">Nucleoside diphosphate-linked moiety X motif 16</fullName>
    </alternativeName>
    <alternativeName>
        <fullName evidence="13">m7GpppN-mRNA hydrolase</fullName>
    </alternativeName>
</protein>
<evidence type="ECO:0000256" key="7">
    <source>
        <dbReference type="ARBA" id="ARBA00038173"/>
    </source>
</evidence>
<dbReference type="PROSITE" id="PS51462">
    <property type="entry name" value="NUDIX"/>
    <property type="match status" value="1"/>
</dbReference>
<proteinExistence type="inferred from homology"/>
<dbReference type="InterPro" id="IPR054754">
    <property type="entry name" value="NudT16"/>
</dbReference>
<dbReference type="RefSeq" id="XP_035825269.1">
    <property type="nucleotide sequence ID" value="XM_035969376.1"/>
</dbReference>
<keyword evidence="6" id="KW-0539">Nucleus</keyword>
<sequence length="217" mass="24408">MADIGWGWLASMESYGALGDTFADYKTLTEEEIASKKYSSLRHAAHGMIFARKNKLLWDLYDMLGLVMMQMRFDGVLGFPGGLVDEGETPVEAVNREMKEEICLDLDKYSFSEDHCISIQLNEKKGLVLYFYQMEVSCEDFVAMEHNIINAPDFGVETLGVLRVPLYTMGDGRRGFPAFLDNQFAGNAKYQLIHGLKTAKLLSDEQISKAVNSCSQK</sequence>
<comment type="catalytic activity">
    <reaction evidence="16">
        <text>dIDP + H2O = dIMP + phosphate + H(+)</text>
        <dbReference type="Rhea" id="RHEA:35211"/>
        <dbReference type="ChEBI" id="CHEBI:15377"/>
        <dbReference type="ChEBI" id="CHEBI:15378"/>
        <dbReference type="ChEBI" id="CHEBI:43474"/>
        <dbReference type="ChEBI" id="CHEBI:61194"/>
        <dbReference type="ChEBI" id="CHEBI:62286"/>
        <dbReference type="EC" id="3.6.1.64"/>
    </reaction>
    <physiologicalReaction direction="left-to-right" evidence="16">
        <dbReference type="Rhea" id="RHEA:35212"/>
    </physiologicalReaction>
</comment>
<keyword evidence="4" id="KW-0694">RNA-binding</keyword>
<comment type="subcellular location">
    <subcellularLocation>
        <location evidence="2">Nucleus</location>
        <location evidence="2">Nucleolus</location>
    </subcellularLocation>
    <subcellularLocation>
        <location evidence="3">Nucleus</location>
        <location evidence="3">Nucleoplasm</location>
    </subcellularLocation>
</comment>
<comment type="catalytic activity">
    <reaction evidence="14">
        <text>a 5'-end (N(7)-methyl 5'-triphosphoguanosine)-ribonucleoside in mRNA + H2O = N(7)-methyl-GDP + a 5'-end phospho-ribonucleoside in mRNA + 2 H(+)</text>
        <dbReference type="Rhea" id="RHEA:67484"/>
        <dbReference type="Rhea" id="RHEA-COMP:15692"/>
        <dbReference type="Rhea" id="RHEA-COMP:17167"/>
        <dbReference type="ChEBI" id="CHEBI:15377"/>
        <dbReference type="ChEBI" id="CHEBI:15378"/>
        <dbReference type="ChEBI" id="CHEBI:63714"/>
        <dbReference type="ChEBI" id="CHEBI:138282"/>
        <dbReference type="ChEBI" id="CHEBI:156461"/>
        <dbReference type="EC" id="3.6.1.62"/>
    </reaction>
    <physiologicalReaction direction="left-to-right" evidence="14">
        <dbReference type="Rhea" id="RHEA:67485"/>
    </physiologicalReaction>
</comment>
<dbReference type="EC" id="3.6.1.64" evidence="8"/>
<keyword evidence="5" id="KW-0546">Nucleotide metabolism</keyword>
<evidence type="ECO:0000256" key="13">
    <source>
        <dbReference type="ARBA" id="ARBA00043162"/>
    </source>
</evidence>
<evidence type="ECO:0000259" key="17">
    <source>
        <dbReference type="PROSITE" id="PS51462"/>
    </source>
</evidence>
<evidence type="ECO:0000256" key="14">
    <source>
        <dbReference type="ARBA" id="ARBA00047661"/>
    </source>
</evidence>
<comment type="catalytic activity">
    <reaction evidence="15">
        <text>IDP + H2O = IMP + phosphate + H(+)</text>
        <dbReference type="Rhea" id="RHEA:35207"/>
        <dbReference type="ChEBI" id="CHEBI:15377"/>
        <dbReference type="ChEBI" id="CHEBI:15378"/>
        <dbReference type="ChEBI" id="CHEBI:43474"/>
        <dbReference type="ChEBI" id="CHEBI:58053"/>
        <dbReference type="ChEBI" id="CHEBI:58280"/>
        <dbReference type="EC" id="3.6.1.64"/>
    </reaction>
    <physiologicalReaction direction="left-to-right" evidence="15">
        <dbReference type="Rhea" id="RHEA:35208"/>
    </physiologicalReaction>
</comment>
<evidence type="ECO:0000256" key="3">
    <source>
        <dbReference type="ARBA" id="ARBA00004642"/>
    </source>
</evidence>
<comment type="cofactor">
    <cofactor evidence="1">
        <name>Co(2+)</name>
        <dbReference type="ChEBI" id="CHEBI:48828"/>
    </cofactor>
</comment>
<evidence type="ECO:0000256" key="11">
    <source>
        <dbReference type="ARBA" id="ARBA00041656"/>
    </source>
</evidence>
<organism evidence="18 19">
    <name type="scientific">Aplysia californica</name>
    <name type="common">California sea hare</name>
    <dbReference type="NCBI Taxonomy" id="6500"/>
    <lineage>
        <taxon>Eukaryota</taxon>
        <taxon>Metazoa</taxon>
        <taxon>Spiralia</taxon>
        <taxon>Lophotrochozoa</taxon>
        <taxon>Mollusca</taxon>
        <taxon>Gastropoda</taxon>
        <taxon>Heterobranchia</taxon>
        <taxon>Euthyneura</taxon>
        <taxon>Tectipleura</taxon>
        <taxon>Aplysiida</taxon>
        <taxon>Aplysioidea</taxon>
        <taxon>Aplysiidae</taxon>
        <taxon>Aplysia</taxon>
    </lineage>
</organism>
<evidence type="ECO:0000256" key="16">
    <source>
        <dbReference type="ARBA" id="ARBA00048945"/>
    </source>
</evidence>
<dbReference type="Gene3D" id="3.90.79.10">
    <property type="entry name" value="Nucleoside Triphosphate Pyrophosphohydrolase"/>
    <property type="match status" value="1"/>
</dbReference>
<dbReference type="RefSeq" id="XP_035825270.1">
    <property type="nucleotide sequence ID" value="XM_035969377.1"/>
</dbReference>
<evidence type="ECO:0000256" key="8">
    <source>
        <dbReference type="ARBA" id="ARBA00038899"/>
    </source>
</evidence>
<keyword evidence="18" id="KW-1185">Reference proteome</keyword>
<dbReference type="Pfam" id="PF22327">
    <property type="entry name" value="Nudt16-like"/>
    <property type="match status" value="1"/>
</dbReference>
<evidence type="ECO:0000256" key="9">
    <source>
        <dbReference type="ARBA" id="ARBA00039871"/>
    </source>
</evidence>
<evidence type="ECO:0000256" key="12">
    <source>
        <dbReference type="ARBA" id="ARBA00042015"/>
    </source>
</evidence>
<comment type="similarity">
    <text evidence="7">Belongs to the Nudix hydrolase family. NUDT16 subfamily.</text>
</comment>
<dbReference type="PANTHER" id="PTHR31699">
    <property type="entry name" value="NUDIX T16 FAMILY MEMBER"/>
    <property type="match status" value="1"/>
</dbReference>
<dbReference type="PANTHER" id="PTHR31699:SF1">
    <property type="entry name" value="U8 SNORNA-DECAPPING ENZYME"/>
    <property type="match status" value="1"/>
</dbReference>
<dbReference type="InterPro" id="IPR000086">
    <property type="entry name" value="NUDIX_hydrolase_dom"/>
</dbReference>
<evidence type="ECO:0000256" key="1">
    <source>
        <dbReference type="ARBA" id="ARBA00001941"/>
    </source>
</evidence>
<dbReference type="SUPFAM" id="SSF55811">
    <property type="entry name" value="Nudix"/>
    <property type="match status" value="1"/>
</dbReference>
<reference evidence="19 20" key="1">
    <citation type="submission" date="2025-05" db="UniProtKB">
        <authorList>
            <consortium name="RefSeq"/>
        </authorList>
    </citation>
    <scope>IDENTIFICATION</scope>
</reference>
<evidence type="ECO:0000256" key="5">
    <source>
        <dbReference type="ARBA" id="ARBA00023080"/>
    </source>
</evidence>
<evidence type="ECO:0000256" key="6">
    <source>
        <dbReference type="ARBA" id="ARBA00023242"/>
    </source>
</evidence>
<evidence type="ECO:0000256" key="10">
    <source>
        <dbReference type="ARBA" id="ARBA00041450"/>
    </source>
</evidence>
<name>A0ABM1VS77_APLCA</name>
<dbReference type="InterPro" id="IPR015797">
    <property type="entry name" value="NUDIX_hydrolase-like_dom_sf"/>
</dbReference>
<accession>A0ABM1VS77</accession>
<dbReference type="Proteomes" id="UP000694888">
    <property type="component" value="Unplaced"/>
</dbReference>
<evidence type="ECO:0000313" key="18">
    <source>
        <dbReference type="Proteomes" id="UP000694888"/>
    </source>
</evidence>
<evidence type="ECO:0000313" key="19">
    <source>
        <dbReference type="RefSeq" id="XP_035825269.1"/>
    </source>
</evidence>
<feature type="domain" description="Nudix hydrolase" evidence="17">
    <location>
        <begin position="40"/>
        <end position="190"/>
    </location>
</feature>